<dbReference type="EMBL" id="BAAABY010000025">
    <property type="protein sequence ID" value="GAA0467448.1"/>
    <property type="molecule type" value="Genomic_DNA"/>
</dbReference>
<feature type="signal peptide" evidence="1">
    <location>
        <begin position="1"/>
        <end position="23"/>
    </location>
</feature>
<feature type="domain" description="DUF4097" evidence="2">
    <location>
        <begin position="121"/>
        <end position="227"/>
    </location>
</feature>
<comment type="caution">
    <text evidence="3">The sequence shown here is derived from an EMBL/GenBank/DDBJ whole genome shotgun (WGS) entry which is preliminary data.</text>
</comment>
<keyword evidence="1" id="KW-0732">Signal</keyword>
<feature type="chain" id="PRO_5046216953" description="DUF4097 domain-containing protein" evidence="1">
    <location>
        <begin position="24"/>
        <end position="244"/>
    </location>
</feature>
<gene>
    <name evidence="3" type="ORF">GCM10010361_34530</name>
</gene>
<keyword evidence="4" id="KW-1185">Reference proteome</keyword>
<sequence>MRQRSRRLSTLTLAAGACALALAACDAVPGRTFEDDAGVERKITAVRLDSRAGAVELHGKQGATRVAVHREVSYRGDRPRGASHRVENGVLVLGGCGDRCSVKYTVDLPAGLPVSGATSAGAIRLERVGRVRVRTDSGAVELAGVSGAVDVRTSNGRIQGRGLAGGPITARTTNGGIDLTPERPQDVRAETSNGAITLTVPAARYDVSARTSNGDKRIGVSADPGGRYRLDLTTSNGSITVDRS</sequence>
<evidence type="ECO:0000259" key="2">
    <source>
        <dbReference type="Pfam" id="PF13349"/>
    </source>
</evidence>
<reference evidence="4" key="1">
    <citation type="journal article" date="2019" name="Int. J. Syst. Evol. Microbiol.">
        <title>The Global Catalogue of Microorganisms (GCM) 10K type strain sequencing project: providing services to taxonomists for standard genome sequencing and annotation.</title>
        <authorList>
            <consortium name="The Broad Institute Genomics Platform"/>
            <consortium name="The Broad Institute Genome Sequencing Center for Infectious Disease"/>
            <person name="Wu L."/>
            <person name="Ma J."/>
        </authorList>
    </citation>
    <scope>NUCLEOTIDE SEQUENCE [LARGE SCALE GENOMIC DNA]</scope>
    <source>
        <strain evidence="4">JCM 4805</strain>
    </source>
</reference>
<proteinExistence type="predicted"/>
<name>A0ABP3JYQ5_9ACTN</name>
<protein>
    <recommendedName>
        <fullName evidence="2">DUF4097 domain-containing protein</fullName>
    </recommendedName>
</protein>
<dbReference type="InterPro" id="IPR025164">
    <property type="entry name" value="Toastrack_DUF4097"/>
</dbReference>
<evidence type="ECO:0000256" key="1">
    <source>
        <dbReference type="SAM" id="SignalP"/>
    </source>
</evidence>
<dbReference type="Pfam" id="PF13349">
    <property type="entry name" value="DUF4097"/>
    <property type="match status" value="1"/>
</dbReference>
<evidence type="ECO:0000313" key="4">
    <source>
        <dbReference type="Proteomes" id="UP001500909"/>
    </source>
</evidence>
<organism evidence="3 4">
    <name type="scientific">Streptomyces olivaceiscleroticus</name>
    <dbReference type="NCBI Taxonomy" id="68245"/>
    <lineage>
        <taxon>Bacteria</taxon>
        <taxon>Bacillati</taxon>
        <taxon>Actinomycetota</taxon>
        <taxon>Actinomycetes</taxon>
        <taxon>Kitasatosporales</taxon>
        <taxon>Streptomycetaceae</taxon>
        <taxon>Streptomyces</taxon>
    </lineage>
</organism>
<dbReference type="RefSeq" id="WP_346095900.1">
    <property type="nucleotide sequence ID" value="NZ_BAAABY010000025.1"/>
</dbReference>
<dbReference type="PROSITE" id="PS51257">
    <property type="entry name" value="PROKAR_LIPOPROTEIN"/>
    <property type="match status" value="1"/>
</dbReference>
<evidence type="ECO:0000313" key="3">
    <source>
        <dbReference type="EMBL" id="GAA0467448.1"/>
    </source>
</evidence>
<dbReference type="Proteomes" id="UP001500909">
    <property type="component" value="Unassembled WGS sequence"/>
</dbReference>
<accession>A0ABP3JYQ5</accession>